<accession>A0A832I2Y7</accession>
<reference evidence="2" key="1">
    <citation type="journal article" date="2020" name="mSystems">
        <title>Genome- and Community-Level Interaction Insights into Carbon Utilization and Element Cycling Functions of Hydrothermarchaeota in Hydrothermal Sediment.</title>
        <authorList>
            <person name="Zhou Z."/>
            <person name="Liu Y."/>
            <person name="Xu W."/>
            <person name="Pan J."/>
            <person name="Luo Z.H."/>
            <person name="Li M."/>
        </authorList>
    </citation>
    <scope>NUCLEOTIDE SEQUENCE [LARGE SCALE GENOMIC DNA]</scope>
    <source>
        <strain evidence="2">SpSt-381</strain>
    </source>
</reference>
<dbReference type="AlphaFoldDB" id="A0A832I2Y7"/>
<dbReference type="EMBL" id="DSQF01000012">
    <property type="protein sequence ID" value="HGZ42761.1"/>
    <property type="molecule type" value="Genomic_DNA"/>
</dbReference>
<evidence type="ECO:0000313" key="2">
    <source>
        <dbReference type="EMBL" id="HGZ42761.1"/>
    </source>
</evidence>
<dbReference type="InterPro" id="IPR052164">
    <property type="entry name" value="Anthracycline_SecMetBiosynth"/>
</dbReference>
<dbReference type="PANTHER" id="PTHR33993">
    <property type="entry name" value="GLYOXALASE-RELATED"/>
    <property type="match status" value="1"/>
</dbReference>
<dbReference type="SUPFAM" id="SSF54593">
    <property type="entry name" value="Glyoxalase/Bleomycin resistance protein/Dihydroxybiphenyl dioxygenase"/>
    <property type="match status" value="1"/>
</dbReference>
<dbReference type="Gene3D" id="3.10.180.10">
    <property type="entry name" value="2,3-Dihydroxybiphenyl 1,2-Dioxygenase, domain 1"/>
    <property type="match status" value="1"/>
</dbReference>
<dbReference type="PROSITE" id="PS51819">
    <property type="entry name" value="VOC"/>
    <property type="match status" value="1"/>
</dbReference>
<name>A0A832I2Y7_UNCEI</name>
<organism evidence="2">
    <name type="scientific">Eiseniibacteriota bacterium</name>
    <dbReference type="NCBI Taxonomy" id="2212470"/>
    <lineage>
        <taxon>Bacteria</taxon>
        <taxon>Candidatus Eiseniibacteriota</taxon>
    </lineage>
</organism>
<comment type="caution">
    <text evidence="2">The sequence shown here is derived from an EMBL/GenBank/DDBJ whole genome shotgun (WGS) entry which is preliminary data.</text>
</comment>
<evidence type="ECO:0000259" key="1">
    <source>
        <dbReference type="PROSITE" id="PS51819"/>
    </source>
</evidence>
<dbReference type="PANTHER" id="PTHR33993:SF14">
    <property type="entry name" value="GB|AAF24581.1"/>
    <property type="match status" value="1"/>
</dbReference>
<proteinExistence type="predicted"/>
<feature type="domain" description="VOC" evidence="1">
    <location>
        <begin position="1"/>
        <end position="115"/>
    </location>
</feature>
<dbReference type="InterPro" id="IPR029068">
    <property type="entry name" value="Glyas_Bleomycin-R_OHBP_Dase"/>
</dbReference>
<gene>
    <name evidence="2" type="ORF">ENR23_04915</name>
</gene>
<protein>
    <recommendedName>
        <fullName evidence="1">VOC domain-containing protein</fullName>
    </recommendedName>
</protein>
<sequence>MITHTELASADPPATQAWCEKVLGWNFMPPMSMPGGPYLMWRFANDTGGGIRATQPPETPGAIPYCEVADIRATYAAALESGATGILPPQELSGGMGWIAVVAAPGGVTFGFWSEK</sequence>
<dbReference type="InterPro" id="IPR037523">
    <property type="entry name" value="VOC_core"/>
</dbReference>